<dbReference type="PANTHER" id="PTHR34406:SF1">
    <property type="entry name" value="PROTEIN YCEI"/>
    <property type="match status" value="1"/>
</dbReference>
<feature type="chain" id="PRO_5045906494" description="Lipid/polyisoprenoid-binding YceI-like domain-containing protein" evidence="1">
    <location>
        <begin position="21"/>
        <end position="181"/>
    </location>
</feature>
<comment type="caution">
    <text evidence="3">The sequence shown here is derived from an EMBL/GenBank/DDBJ whole genome shotgun (WGS) entry which is preliminary data.</text>
</comment>
<dbReference type="InterPro" id="IPR036761">
    <property type="entry name" value="TTHA0802/YceI-like_sf"/>
</dbReference>
<dbReference type="RefSeq" id="WP_344977931.1">
    <property type="nucleotide sequence ID" value="NZ_BAABFN010000002.1"/>
</dbReference>
<dbReference type="Proteomes" id="UP001501207">
    <property type="component" value="Unassembled WGS sequence"/>
</dbReference>
<dbReference type="SUPFAM" id="SSF101874">
    <property type="entry name" value="YceI-like"/>
    <property type="match status" value="1"/>
</dbReference>
<evidence type="ECO:0000313" key="3">
    <source>
        <dbReference type="EMBL" id="GAA4308269.1"/>
    </source>
</evidence>
<protein>
    <recommendedName>
        <fullName evidence="2">Lipid/polyisoprenoid-binding YceI-like domain-containing protein</fullName>
    </recommendedName>
</protein>
<organism evidence="3 4">
    <name type="scientific">Compostibacter hankyongensis</name>
    <dbReference type="NCBI Taxonomy" id="1007089"/>
    <lineage>
        <taxon>Bacteria</taxon>
        <taxon>Pseudomonadati</taxon>
        <taxon>Bacteroidota</taxon>
        <taxon>Chitinophagia</taxon>
        <taxon>Chitinophagales</taxon>
        <taxon>Chitinophagaceae</taxon>
        <taxon>Compostibacter</taxon>
    </lineage>
</organism>
<sequence>MKKLLLAGLLSLGVAGAATGQDVFVCKNAQVSFFSSAPIEDIEARTEQGLSALDTSRKTIYFKVPVKSFRFRKQLMQEHFNEDYLESDRYPYAEFNGRFADAENISAEGSHTVTVEGQLSIHGVNKTYRETGTMTVKNGQITIDAAFKVRLTDHKITIPRLLFNNIAEVVAVKVHALYKKT</sequence>
<dbReference type="PANTHER" id="PTHR34406">
    <property type="entry name" value="PROTEIN YCEI"/>
    <property type="match status" value="1"/>
</dbReference>
<name>A0ABP8FPF4_9BACT</name>
<dbReference type="InterPro" id="IPR007372">
    <property type="entry name" value="Lipid/polyisoprenoid-bd_YceI"/>
</dbReference>
<dbReference type="EMBL" id="BAABFN010000002">
    <property type="protein sequence ID" value="GAA4308269.1"/>
    <property type="molecule type" value="Genomic_DNA"/>
</dbReference>
<evidence type="ECO:0000313" key="4">
    <source>
        <dbReference type="Proteomes" id="UP001501207"/>
    </source>
</evidence>
<dbReference type="Gene3D" id="2.40.128.110">
    <property type="entry name" value="Lipid/polyisoprenoid-binding, YceI-like"/>
    <property type="match status" value="1"/>
</dbReference>
<keyword evidence="4" id="KW-1185">Reference proteome</keyword>
<accession>A0ABP8FPF4</accession>
<reference evidence="4" key="1">
    <citation type="journal article" date="2019" name="Int. J. Syst. Evol. Microbiol.">
        <title>The Global Catalogue of Microorganisms (GCM) 10K type strain sequencing project: providing services to taxonomists for standard genome sequencing and annotation.</title>
        <authorList>
            <consortium name="The Broad Institute Genomics Platform"/>
            <consortium name="The Broad Institute Genome Sequencing Center for Infectious Disease"/>
            <person name="Wu L."/>
            <person name="Ma J."/>
        </authorList>
    </citation>
    <scope>NUCLEOTIDE SEQUENCE [LARGE SCALE GENOMIC DNA]</scope>
    <source>
        <strain evidence="4">JCM 17664</strain>
    </source>
</reference>
<feature type="domain" description="Lipid/polyisoprenoid-binding YceI-like" evidence="2">
    <location>
        <begin position="53"/>
        <end position="175"/>
    </location>
</feature>
<dbReference type="Pfam" id="PF04264">
    <property type="entry name" value="YceI"/>
    <property type="match status" value="1"/>
</dbReference>
<feature type="signal peptide" evidence="1">
    <location>
        <begin position="1"/>
        <end position="20"/>
    </location>
</feature>
<evidence type="ECO:0000259" key="2">
    <source>
        <dbReference type="Pfam" id="PF04264"/>
    </source>
</evidence>
<keyword evidence="1" id="KW-0732">Signal</keyword>
<evidence type="ECO:0000256" key="1">
    <source>
        <dbReference type="SAM" id="SignalP"/>
    </source>
</evidence>
<gene>
    <name evidence="3" type="ORF">GCM10023143_15480</name>
</gene>
<proteinExistence type="predicted"/>